<dbReference type="EMBL" id="CP003600">
    <property type="protein sequence ID" value="AFY96682.1"/>
    <property type="molecule type" value="Genomic_DNA"/>
</dbReference>
<dbReference type="HOGENOM" id="CLU_1607905_0_0_3"/>
<dbReference type="Proteomes" id="UP000010366">
    <property type="component" value="Chromosome"/>
</dbReference>
<organism evidence="1 2">
    <name type="scientific">Chamaesiphon minutus (strain ATCC 27169 / PCC 6605)</name>
    <dbReference type="NCBI Taxonomy" id="1173020"/>
    <lineage>
        <taxon>Bacteria</taxon>
        <taxon>Bacillati</taxon>
        <taxon>Cyanobacteriota</taxon>
        <taxon>Cyanophyceae</taxon>
        <taxon>Gomontiellales</taxon>
        <taxon>Chamaesiphonaceae</taxon>
        <taxon>Chamaesiphon</taxon>
    </lineage>
</organism>
<accession>K9UNK2</accession>
<reference evidence="1 2" key="1">
    <citation type="submission" date="2012-05" db="EMBL/GenBank/DDBJ databases">
        <title>Finished chromosome of genome of Chamaesiphon sp. PCC 6605.</title>
        <authorList>
            <consortium name="US DOE Joint Genome Institute"/>
            <person name="Gugger M."/>
            <person name="Coursin T."/>
            <person name="Rippka R."/>
            <person name="Tandeau De Marsac N."/>
            <person name="Huntemann M."/>
            <person name="Wei C.-L."/>
            <person name="Han J."/>
            <person name="Detter J.C."/>
            <person name="Han C."/>
            <person name="Tapia R."/>
            <person name="Chen A."/>
            <person name="Kyrpides N."/>
            <person name="Mavromatis K."/>
            <person name="Markowitz V."/>
            <person name="Szeto E."/>
            <person name="Ivanova N."/>
            <person name="Pagani I."/>
            <person name="Pati A."/>
            <person name="Goodwin L."/>
            <person name="Nordberg H.P."/>
            <person name="Cantor M.N."/>
            <person name="Hua S.X."/>
            <person name="Woyke T."/>
            <person name="Kerfeld C.A."/>
        </authorList>
    </citation>
    <scope>NUCLEOTIDE SEQUENCE [LARGE SCALE GENOMIC DNA]</scope>
    <source>
        <strain evidence="2">ATCC 27169 / PCC 6605</strain>
    </source>
</reference>
<proteinExistence type="predicted"/>
<dbReference type="RefSeq" id="WP_015162757.1">
    <property type="nucleotide sequence ID" value="NC_019697.1"/>
</dbReference>
<gene>
    <name evidence="1" type="ORF">Cha6605_5831</name>
</gene>
<sequence length="165" mass="19282">MSRNNIFYKFSNEAQEILRQNGIDGVVKQQIQQHAQGIEIEFIREGYNISSTARDFLDLCAYCEIRFLCDKKSNYHAKLIVDPTGYIDSTDRVELHNLFDKQFYTIAYMSDGYEIMVDNDENTYLFWDGNWNFLGSNLVSGIEEIFKSEGSRLNSQYARTYPCNE</sequence>
<keyword evidence="2" id="KW-1185">Reference proteome</keyword>
<evidence type="ECO:0000313" key="2">
    <source>
        <dbReference type="Proteomes" id="UP000010366"/>
    </source>
</evidence>
<dbReference type="STRING" id="1173020.Cha6605_5831"/>
<dbReference type="KEGG" id="cmp:Cha6605_5831"/>
<evidence type="ECO:0000313" key="1">
    <source>
        <dbReference type="EMBL" id="AFY96682.1"/>
    </source>
</evidence>
<name>K9UNK2_CHAP6</name>
<protein>
    <submittedName>
        <fullName evidence="1">Uncharacterized protein</fullName>
    </submittedName>
</protein>
<dbReference type="AlphaFoldDB" id="K9UNK2"/>